<keyword evidence="2" id="KW-0479">Metal-binding</keyword>
<dbReference type="InterPro" id="IPR002678">
    <property type="entry name" value="DUF34/NIF3"/>
</dbReference>
<protein>
    <submittedName>
        <fullName evidence="3">Nif3-like dinuclear metal center hexameric protein</fullName>
    </submittedName>
</protein>
<evidence type="ECO:0000256" key="2">
    <source>
        <dbReference type="ARBA" id="ARBA00022723"/>
    </source>
</evidence>
<organism evidence="3 4">
    <name type="scientific">Glaciecola petra</name>
    <dbReference type="NCBI Taxonomy" id="3075602"/>
    <lineage>
        <taxon>Bacteria</taxon>
        <taxon>Pseudomonadati</taxon>
        <taxon>Pseudomonadota</taxon>
        <taxon>Gammaproteobacteria</taxon>
        <taxon>Alteromonadales</taxon>
        <taxon>Alteromonadaceae</taxon>
        <taxon>Glaciecola</taxon>
    </lineage>
</organism>
<evidence type="ECO:0000313" key="4">
    <source>
        <dbReference type="Proteomes" id="UP001253545"/>
    </source>
</evidence>
<comment type="caution">
    <text evidence="3">The sequence shown here is derived from an EMBL/GenBank/DDBJ whole genome shotgun (WGS) entry which is preliminary data.</text>
</comment>
<keyword evidence="4" id="KW-1185">Reference proteome</keyword>
<evidence type="ECO:0000256" key="1">
    <source>
        <dbReference type="ARBA" id="ARBA00006964"/>
    </source>
</evidence>
<dbReference type="EMBL" id="JAVRHX010000001">
    <property type="protein sequence ID" value="MDT0594443.1"/>
    <property type="molecule type" value="Genomic_DNA"/>
</dbReference>
<reference evidence="3 4" key="1">
    <citation type="submission" date="2023-09" db="EMBL/GenBank/DDBJ databases">
        <authorList>
            <person name="Rey-Velasco X."/>
        </authorList>
    </citation>
    <scope>NUCLEOTIDE SEQUENCE [LARGE SCALE GENOMIC DNA]</scope>
    <source>
        <strain evidence="3 4">P117</strain>
    </source>
</reference>
<name>A0ABU2ZQY0_9ALTE</name>
<proteinExistence type="inferred from homology"/>
<gene>
    <name evidence="3" type="ORF">RM552_06270</name>
</gene>
<dbReference type="SUPFAM" id="SSF102705">
    <property type="entry name" value="NIF3 (NGG1p interacting factor 3)-like"/>
    <property type="match status" value="1"/>
</dbReference>
<comment type="similarity">
    <text evidence="1">Belongs to the GTP cyclohydrolase I type 2/NIF3 family.</text>
</comment>
<dbReference type="Proteomes" id="UP001253545">
    <property type="component" value="Unassembled WGS sequence"/>
</dbReference>
<dbReference type="NCBIfam" id="TIGR00486">
    <property type="entry name" value="YbgI_SA1388"/>
    <property type="match status" value="1"/>
</dbReference>
<dbReference type="Gene3D" id="3.40.1390.30">
    <property type="entry name" value="NIF3 (NGG1p interacting factor 3)-like"/>
    <property type="match status" value="2"/>
</dbReference>
<evidence type="ECO:0000313" key="3">
    <source>
        <dbReference type="EMBL" id="MDT0594443.1"/>
    </source>
</evidence>
<accession>A0ABU2ZQY0</accession>
<dbReference type="InterPro" id="IPR036069">
    <property type="entry name" value="DUF34/NIF3_sf"/>
</dbReference>
<sequence>MLLQQLIKHLNELLNPMQMHDYCPNGLQVEGNHKVNKIVTGVTASEALIDAAIEAKADLILVHHGYFWKGENPIITGMKKKRLQKLLAHNISLLAYHLPIDVHPELGNNMQLGLQLGCINIVPHPDISPKGIVMLGDLENSLDNEKLCDLISDRLNRRALGVGENTTITKLAWCTGGGQSYIDKVATGSIAIDAYISGEISEQTTHSALEQDIVYFAAGHHATERYGVKAVGEWISKQHKISVQFIDIDNPA</sequence>
<dbReference type="PANTHER" id="PTHR13799">
    <property type="entry name" value="NGG1 INTERACTING FACTOR 3"/>
    <property type="match status" value="1"/>
</dbReference>
<dbReference type="Pfam" id="PF01784">
    <property type="entry name" value="DUF34_NIF3"/>
    <property type="match status" value="1"/>
</dbReference>
<dbReference type="PANTHER" id="PTHR13799:SF14">
    <property type="entry name" value="GTP CYCLOHYDROLASE 1 TYPE 2 HOMOLOG"/>
    <property type="match status" value="1"/>
</dbReference>